<dbReference type="EC" id="2.4.1.-" evidence="10"/>
<evidence type="ECO:0000313" key="10">
    <source>
        <dbReference type="EMBL" id="KZL18895.1"/>
    </source>
</evidence>
<evidence type="ECO:0000256" key="7">
    <source>
        <dbReference type="SAM" id="MobiDB-lite"/>
    </source>
</evidence>
<dbReference type="EMBL" id="LMCB01000017">
    <property type="protein sequence ID" value="KZL18895.1"/>
    <property type="molecule type" value="Genomic_DNA"/>
</dbReference>
<evidence type="ECO:0000256" key="5">
    <source>
        <dbReference type="ARBA" id="ARBA00022989"/>
    </source>
</evidence>
<feature type="region of interest" description="Disordered" evidence="7">
    <location>
        <begin position="1"/>
        <end position="28"/>
    </location>
</feature>
<protein>
    <submittedName>
        <fullName evidence="10">Beta-monoglucosyldiacylglycerol synthase</fullName>
        <ecNumber evidence="10">2.4.1.-</ecNumber>
    </submittedName>
</protein>
<accession>A0A165YJG6</accession>
<dbReference type="Gene3D" id="3.90.550.10">
    <property type="entry name" value="Spore Coat Polysaccharide Biosynthesis Protein SpsA, Chain A"/>
    <property type="match status" value="1"/>
</dbReference>
<keyword evidence="6 8" id="KW-0472">Membrane</keyword>
<feature type="transmembrane region" description="Helical" evidence="8">
    <location>
        <begin position="633"/>
        <end position="654"/>
    </location>
</feature>
<evidence type="ECO:0000256" key="1">
    <source>
        <dbReference type="ARBA" id="ARBA00004141"/>
    </source>
</evidence>
<organism evidence="10 11">
    <name type="scientific">Pseudovibrio axinellae</name>
    <dbReference type="NCBI Taxonomy" id="989403"/>
    <lineage>
        <taxon>Bacteria</taxon>
        <taxon>Pseudomonadati</taxon>
        <taxon>Pseudomonadota</taxon>
        <taxon>Alphaproteobacteria</taxon>
        <taxon>Hyphomicrobiales</taxon>
        <taxon>Stappiaceae</taxon>
        <taxon>Pseudovibrio</taxon>
    </lineage>
</organism>
<dbReference type="CDD" id="cd06427">
    <property type="entry name" value="CESA_like_2"/>
    <property type="match status" value="1"/>
</dbReference>
<sequence length="717" mass="79405">MNVCESERPVTGNTPPRLTGEGEGRADGAVSNELPFSIRQANTLRSLALSIGCVENLRSVEAGQALRSRMTAITPLEQPTHEQLASPRSTSASKPDVVRPLNSKGDDKALPEFIRQRHRLEREVLQQCNCSDALIEFARTRSSAADKCLSNYLIKSGFLDAAIFYWGISGRMNVRYAPDGSLSAIAPIADKLKPFETEGIVFVPALDLNQKVVFAAAPLGHQLEAFERVLDYVDEATAKIVVVTPHYQKALAVTTASANALVQDNVSMSAVHRFVPSQRKLLTVSPLVLLGAAGFAFDIFFWALIALLTLSLGAIGLLRLASFFTYSDREKLAIPKLETWPHYTVLVPLYKESAVCSQLVEALDALDYPKEALTIIFLVEQDDTVTQKSLRKLLKKSMQIMILPPGKPQTKPRALSAGLAVTRGEFLTVFDAEDRPEPQQLKKAICQFAFEGHEVACLQASLSIDHASQGWLVRQFAFEYAALFDVFLPFLSRKNLLLPLGGTSNHFRVSALRKVGGWDPFNVTEDADLAVRFARQGFKTRTLNSSTYEEAPLTLKAWLHQRTRWHKGWIQTLAVHLRSPATTYKQLGLKNFSFLLLTFLGGMLCLWAAPLTVVMLGNVLLDLYLTGGQTLDAFSIYAGFCFLFGLGGTVVTVLQGSAKRGFRPRIWEIASIPVYWVLGCIASYQALIEFFIKPHHWRKTEHGIVRHRAKVTAQSEA</sequence>
<reference evidence="10 11" key="1">
    <citation type="journal article" date="2016" name="Front. Microbiol.">
        <title>Comparative Genomic Analysis Reveals a Diverse Repertoire of Genes Involved in Prokaryote-Eukaryote Interactions within the Pseudovibrio Genus.</title>
        <authorList>
            <person name="Romano S."/>
            <person name="Fernandez-Guerra A."/>
            <person name="Reen F.J."/>
            <person name="Glockner F.O."/>
            <person name="Crowley S.P."/>
            <person name="O'Sullivan O."/>
            <person name="Cotter P.D."/>
            <person name="Adams C."/>
            <person name="Dobson A.D."/>
            <person name="O'Gara F."/>
        </authorList>
    </citation>
    <scope>NUCLEOTIDE SEQUENCE [LARGE SCALE GENOMIC DNA]</scope>
    <source>
        <strain evidence="10 11">Ad2</strain>
    </source>
</reference>
<feature type="region of interest" description="Disordered" evidence="7">
    <location>
        <begin position="75"/>
        <end position="105"/>
    </location>
</feature>
<evidence type="ECO:0000259" key="9">
    <source>
        <dbReference type="Pfam" id="PF13632"/>
    </source>
</evidence>
<dbReference type="PATRIC" id="fig|989403.3.peg.2572"/>
<dbReference type="InterPro" id="IPR029044">
    <property type="entry name" value="Nucleotide-diphossugar_trans"/>
</dbReference>
<dbReference type="Pfam" id="PF13632">
    <property type="entry name" value="Glyco_trans_2_3"/>
    <property type="match status" value="1"/>
</dbReference>
<feature type="transmembrane region" description="Helical" evidence="8">
    <location>
        <begin position="303"/>
        <end position="326"/>
    </location>
</feature>
<evidence type="ECO:0000256" key="6">
    <source>
        <dbReference type="ARBA" id="ARBA00023136"/>
    </source>
</evidence>
<keyword evidence="4 8" id="KW-0812">Transmembrane</keyword>
<keyword evidence="5 8" id="KW-1133">Transmembrane helix</keyword>
<comment type="subcellular location">
    <subcellularLocation>
        <location evidence="1">Membrane</location>
        <topology evidence="1">Multi-pass membrane protein</topology>
    </subcellularLocation>
</comment>
<dbReference type="GO" id="GO:0016020">
    <property type="term" value="C:membrane"/>
    <property type="evidence" value="ECO:0007669"/>
    <property type="project" value="UniProtKB-SubCell"/>
</dbReference>
<dbReference type="GO" id="GO:0016757">
    <property type="term" value="F:glycosyltransferase activity"/>
    <property type="evidence" value="ECO:0007669"/>
    <property type="project" value="UniProtKB-KW"/>
</dbReference>
<proteinExistence type="predicted"/>
<dbReference type="AlphaFoldDB" id="A0A165YJG6"/>
<evidence type="ECO:0000256" key="8">
    <source>
        <dbReference type="SAM" id="Phobius"/>
    </source>
</evidence>
<evidence type="ECO:0000256" key="2">
    <source>
        <dbReference type="ARBA" id="ARBA00022676"/>
    </source>
</evidence>
<keyword evidence="11" id="KW-1185">Reference proteome</keyword>
<dbReference type="InterPro" id="IPR001173">
    <property type="entry name" value="Glyco_trans_2-like"/>
</dbReference>
<feature type="transmembrane region" description="Helical" evidence="8">
    <location>
        <begin position="594"/>
        <end position="621"/>
    </location>
</feature>
<feature type="domain" description="Glycosyltransferase 2-like" evidence="9">
    <location>
        <begin position="428"/>
        <end position="616"/>
    </location>
</feature>
<evidence type="ECO:0000313" key="11">
    <source>
        <dbReference type="Proteomes" id="UP000076577"/>
    </source>
</evidence>
<evidence type="ECO:0000256" key="4">
    <source>
        <dbReference type="ARBA" id="ARBA00022692"/>
    </source>
</evidence>
<dbReference type="InterPro" id="IPR050321">
    <property type="entry name" value="Glycosyltr_2/OpgH_subfam"/>
</dbReference>
<dbReference type="Proteomes" id="UP000076577">
    <property type="component" value="Unassembled WGS sequence"/>
</dbReference>
<dbReference type="PANTHER" id="PTHR43867:SF2">
    <property type="entry name" value="CELLULOSE SYNTHASE CATALYTIC SUBUNIT A [UDP-FORMING]"/>
    <property type="match status" value="1"/>
</dbReference>
<evidence type="ECO:0000256" key="3">
    <source>
        <dbReference type="ARBA" id="ARBA00022679"/>
    </source>
</evidence>
<dbReference type="SUPFAM" id="SSF53448">
    <property type="entry name" value="Nucleotide-diphospho-sugar transferases"/>
    <property type="match status" value="1"/>
</dbReference>
<dbReference type="RefSeq" id="WP_208979232.1">
    <property type="nucleotide sequence ID" value="NZ_FOFM01000001.1"/>
</dbReference>
<keyword evidence="3 10" id="KW-0808">Transferase</keyword>
<name>A0A165YJG6_9HYPH</name>
<comment type="caution">
    <text evidence="10">The sequence shown here is derived from an EMBL/GenBank/DDBJ whole genome shotgun (WGS) entry which is preliminary data.</text>
</comment>
<keyword evidence="2 10" id="KW-0328">Glycosyltransferase</keyword>
<feature type="transmembrane region" description="Helical" evidence="8">
    <location>
        <begin position="666"/>
        <end position="687"/>
    </location>
</feature>
<dbReference type="STRING" id="989403.SAMN05421798_101630"/>
<feature type="compositionally biased region" description="Polar residues" evidence="7">
    <location>
        <begin position="81"/>
        <end position="93"/>
    </location>
</feature>
<gene>
    <name evidence="10" type="ORF">PsAD2_02411</name>
</gene>
<dbReference type="PANTHER" id="PTHR43867">
    <property type="entry name" value="CELLULOSE SYNTHASE CATALYTIC SUBUNIT A [UDP-FORMING]"/>
    <property type="match status" value="1"/>
</dbReference>